<dbReference type="Proteomes" id="UP000664122">
    <property type="component" value="Unassembled WGS sequence"/>
</dbReference>
<organism evidence="2 3">
    <name type="scientific">Jiella flava</name>
    <dbReference type="NCBI Taxonomy" id="2816857"/>
    <lineage>
        <taxon>Bacteria</taxon>
        <taxon>Pseudomonadati</taxon>
        <taxon>Pseudomonadota</taxon>
        <taxon>Alphaproteobacteria</taxon>
        <taxon>Hyphomicrobiales</taxon>
        <taxon>Aurantimonadaceae</taxon>
        <taxon>Jiella</taxon>
    </lineage>
</organism>
<feature type="domain" description="AB hydrolase-1" evidence="1">
    <location>
        <begin position="23"/>
        <end position="222"/>
    </location>
</feature>
<dbReference type="SUPFAM" id="SSF53474">
    <property type="entry name" value="alpha/beta-Hydrolases"/>
    <property type="match status" value="1"/>
</dbReference>
<dbReference type="PANTHER" id="PTHR43433:SF4">
    <property type="entry name" value="NON-HEME CHLOROPEROXIDASE-RELATED"/>
    <property type="match status" value="1"/>
</dbReference>
<protein>
    <submittedName>
        <fullName evidence="2">Alpha/beta hydrolase</fullName>
    </submittedName>
</protein>
<dbReference type="GO" id="GO:0016787">
    <property type="term" value="F:hydrolase activity"/>
    <property type="evidence" value="ECO:0007669"/>
    <property type="project" value="UniProtKB-KW"/>
</dbReference>
<evidence type="ECO:0000259" key="1">
    <source>
        <dbReference type="Pfam" id="PF12697"/>
    </source>
</evidence>
<dbReference type="AlphaFoldDB" id="A0A939G017"/>
<dbReference type="Gene3D" id="3.40.50.1820">
    <property type="entry name" value="alpha/beta hydrolase"/>
    <property type="match status" value="1"/>
</dbReference>
<dbReference type="PANTHER" id="PTHR43433">
    <property type="entry name" value="HYDROLASE, ALPHA/BETA FOLD FAMILY PROTEIN"/>
    <property type="match status" value="1"/>
</dbReference>
<dbReference type="EMBL" id="JAFMPP010000006">
    <property type="protein sequence ID" value="MBO0662672.1"/>
    <property type="molecule type" value="Genomic_DNA"/>
</dbReference>
<proteinExistence type="predicted"/>
<gene>
    <name evidence="2" type="ORF">J1C48_08790</name>
</gene>
<dbReference type="Pfam" id="PF12697">
    <property type="entry name" value="Abhydrolase_6"/>
    <property type="match status" value="1"/>
</dbReference>
<dbReference type="InterPro" id="IPR029058">
    <property type="entry name" value="AB_hydrolase_fold"/>
</dbReference>
<dbReference type="RefSeq" id="WP_207257462.1">
    <property type="nucleotide sequence ID" value="NZ_JAFMPP010000006.1"/>
</dbReference>
<name>A0A939G017_9HYPH</name>
<evidence type="ECO:0000313" key="3">
    <source>
        <dbReference type="Proteomes" id="UP000664122"/>
    </source>
</evidence>
<keyword evidence="2" id="KW-0378">Hydrolase</keyword>
<dbReference type="PRINTS" id="PR00111">
    <property type="entry name" value="ABHYDROLASE"/>
</dbReference>
<accession>A0A939G017</accession>
<dbReference type="InterPro" id="IPR050471">
    <property type="entry name" value="AB_hydrolase"/>
</dbReference>
<reference evidence="2" key="1">
    <citation type="submission" date="2021-03" db="EMBL/GenBank/DDBJ databases">
        <title>Whole genome sequence of Jiella sp. CQZ9-1.</title>
        <authorList>
            <person name="Tuo L."/>
        </authorList>
    </citation>
    <scope>NUCLEOTIDE SEQUENCE</scope>
    <source>
        <strain evidence="2">CQZ9-1</strain>
    </source>
</reference>
<evidence type="ECO:0000313" key="2">
    <source>
        <dbReference type="EMBL" id="MBO0662672.1"/>
    </source>
</evidence>
<keyword evidence="3" id="KW-1185">Reference proteome</keyword>
<comment type="caution">
    <text evidence="2">The sequence shown here is derived from an EMBL/GenBank/DDBJ whole genome shotgun (WGS) entry which is preliminary data.</text>
</comment>
<dbReference type="InterPro" id="IPR000073">
    <property type="entry name" value="AB_hydrolase_1"/>
</dbReference>
<sequence>MKKTQLVVIPGLLSTHDVYRELIDVLGVAPFVADTLKDDTIAAMARRVLEAAPGQFVLCGHSMGGYVALEVVRLAPQRVAGLALLSTSPWPDSEEQTALRRRLVAMAGERGIAAVTKLMSDRLFGAATRTEDRDARNLDMALAVGPAVFARQQAAIITRRDQRPLLPSIDVPTVIVTGTSDQVIATERSQEMAAAICGARLIALPDVGHMVPMEAPEATADALQTLIATVEGAS</sequence>